<gene>
    <name evidence="3" type="ORF">B5808_12880</name>
</gene>
<keyword evidence="2" id="KW-1133">Transmembrane helix</keyword>
<accession>A0A1X9LLF8</accession>
<dbReference type="PANTHER" id="PTHR37938:SF1">
    <property type="entry name" value="BLL0215 PROTEIN"/>
    <property type="match status" value="1"/>
</dbReference>
<protein>
    <submittedName>
        <fullName evidence="3">Uncharacterized protein</fullName>
    </submittedName>
</protein>
<dbReference type="InterPro" id="IPR005182">
    <property type="entry name" value="YdbS-like_PH"/>
</dbReference>
<evidence type="ECO:0000256" key="2">
    <source>
        <dbReference type="SAM" id="Phobius"/>
    </source>
</evidence>
<feature type="transmembrane region" description="Helical" evidence="2">
    <location>
        <begin position="130"/>
        <end position="155"/>
    </location>
</feature>
<keyword evidence="2" id="KW-0472">Membrane</keyword>
<keyword evidence="4" id="KW-1185">Reference proteome</keyword>
<evidence type="ECO:0000256" key="1">
    <source>
        <dbReference type="SAM" id="MobiDB-lite"/>
    </source>
</evidence>
<dbReference type="RefSeq" id="WP_085020152.1">
    <property type="nucleotide sequence ID" value="NZ_BMHD01000001.1"/>
</dbReference>
<dbReference type="PANTHER" id="PTHR37938">
    <property type="entry name" value="BLL0215 PROTEIN"/>
    <property type="match status" value="1"/>
</dbReference>
<keyword evidence="2" id="KW-0812">Transmembrane</keyword>
<dbReference type="Proteomes" id="UP000192775">
    <property type="component" value="Chromosome"/>
</dbReference>
<feature type="compositionally biased region" description="Basic residues" evidence="1">
    <location>
        <begin position="35"/>
        <end position="44"/>
    </location>
</feature>
<organism evidence="3 4">
    <name type="scientific">Cnuibacter physcomitrellae</name>
    <dbReference type="NCBI Taxonomy" id="1619308"/>
    <lineage>
        <taxon>Bacteria</taxon>
        <taxon>Bacillati</taxon>
        <taxon>Actinomycetota</taxon>
        <taxon>Actinomycetes</taxon>
        <taxon>Micrococcales</taxon>
        <taxon>Microbacteriaceae</taxon>
        <taxon>Cnuibacter</taxon>
    </lineage>
</organism>
<dbReference type="STRING" id="1619308.B5808_12880"/>
<evidence type="ECO:0000313" key="4">
    <source>
        <dbReference type="Proteomes" id="UP000192775"/>
    </source>
</evidence>
<dbReference type="KEGG" id="cphy:B5808_12880"/>
<dbReference type="Pfam" id="PF03703">
    <property type="entry name" value="bPH_2"/>
    <property type="match status" value="1"/>
</dbReference>
<dbReference type="EMBL" id="CP020715">
    <property type="protein sequence ID" value="ARJ06014.1"/>
    <property type="molecule type" value="Genomic_DNA"/>
</dbReference>
<feature type="transmembrane region" description="Helical" evidence="2">
    <location>
        <begin position="105"/>
        <end position="124"/>
    </location>
</feature>
<name>A0A1X9LLF8_9MICO</name>
<proteinExistence type="predicted"/>
<evidence type="ECO:0000313" key="3">
    <source>
        <dbReference type="EMBL" id="ARJ06014.1"/>
    </source>
</evidence>
<feature type="region of interest" description="Disordered" evidence="1">
    <location>
        <begin position="1"/>
        <end position="61"/>
    </location>
</feature>
<reference evidence="3 4" key="1">
    <citation type="submission" date="2017-04" db="EMBL/GenBank/DDBJ databases">
        <authorList>
            <person name="Afonso C.L."/>
            <person name="Miller P.J."/>
            <person name="Scott M.A."/>
            <person name="Spackman E."/>
            <person name="Goraichik I."/>
            <person name="Dimitrov K.M."/>
            <person name="Suarez D.L."/>
            <person name="Swayne D.E."/>
        </authorList>
    </citation>
    <scope>NUCLEOTIDE SEQUENCE [LARGE SCALE GENOMIC DNA]</scope>
    <source>
        <strain evidence="4">XA(T)</strain>
    </source>
</reference>
<dbReference type="AlphaFoldDB" id="A0A1X9LLF8"/>
<sequence length="246" mass="26448">MPKSAGDTDDLTSAFGDGGWDDPTAFGETVAHPRPQGRRPKNRRPAPSGDEASTERFGWGAARPPQTVLGASASPNPWPLAPLSSETAPVPERILARVRPHGRRLILPALVLFAVSGAFGWFYGSFAEEWQNIAVLAGAIAAVVLLVLLPYLAWLGHRYTITTRRIIARRGLLVRHRQDVFLARVTDVRLRRGPLQAMVRSGDVRVVAGPDLTLVLHDVPSATLVSALLGDLTEHPTATWSLGAGG</sequence>